<keyword evidence="5" id="KW-1185">Reference proteome</keyword>
<dbReference type="InterPro" id="IPR007055">
    <property type="entry name" value="BON_dom"/>
</dbReference>
<dbReference type="AlphaFoldDB" id="A0A5J6LAV8"/>
<dbReference type="PANTHER" id="PTHR34606:SF4">
    <property type="entry name" value="OUTER MEMBRANE LIPOPROTEIN DOLP"/>
    <property type="match status" value="1"/>
</dbReference>
<evidence type="ECO:0000313" key="5">
    <source>
        <dbReference type="Proteomes" id="UP000325606"/>
    </source>
</evidence>
<organism evidence="4 5">
    <name type="scientific">Nitrincola iocasae</name>
    <dbReference type="NCBI Taxonomy" id="2614693"/>
    <lineage>
        <taxon>Bacteria</taxon>
        <taxon>Pseudomonadati</taxon>
        <taxon>Pseudomonadota</taxon>
        <taxon>Gammaproteobacteria</taxon>
        <taxon>Oceanospirillales</taxon>
        <taxon>Oceanospirillaceae</taxon>
        <taxon>Nitrincola</taxon>
    </lineage>
</organism>
<feature type="domain" description="BON" evidence="3">
    <location>
        <begin position="122"/>
        <end position="188"/>
    </location>
</feature>
<sequence>MKKLIFTLFISVFILSGCANLVSSARETPIEENEGRRTIGSYIEDNSIEFKAKVNINKGSQALSQSNINVTSFNGQVLLTGQVPDESTKAEATDVVKQLREVRKIHNELEISGPTSMMIRANDTYLTGRVKAQLLADKSTNGMRIKVISENGTVFLMGLVTNQEGDLAVEVVRNIVGVNRIVKVFEYI</sequence>
<dbReference type="InterPro" id="IPR014004">
    <property type="entry name" value="Transpt-assoc_nodulatn_dom_bac"/>
</dbReference>
<dbReference type="PROSITE" id="PS51257">
    <property type="entry name" value="PROKAR_LIPOPROTEIN"/>
    <property type="match status" value="1"/>
</dbReference>
<dbReference type="PANTHER" id="PTHR34606">
    <property type="entry name" value="BON DOMAIN-CONTAINING PROTEIN"/>
    <property type="match status" value="1"/>
</dbReference>
<gene>
    <name evidence="4" type="ORF">F5I99_04230</name>
</gene>
<evidence type="ECO:0000256" key="1">
    <source>
        <dbReference type="ARBA" id="ARBA00022729"/>
    </source>
</evidence>
<evidence type="ECO:0000259" key="3">
    <source>
        <dbReference type="PROSITE" id="PS50914"/>
    </source>
</evidence>
<feature type="chain" id="PRO_5023916062" evidence="2">
    <location>
        <begin position="20"/>
        <end position="188"/>
    </location>
</feature>
<proteinExistence type="predicted"/>
<dbReference type="Pfam" id="PF04972">
    <property type="entry name" value="BON"/>
    <property type="match status" value="2"/>
</dbReference>
<feature type="signal peptide" evidence="2">
    <location>
        <begin position="1"/>
        <end position="19"/>
    </location>
</feature>
<protein>
    <submittedName>
        <fullName evidence="4">BON domain-containing protein</fullName>
    </submittedName>
</protein>
<keyword evidence="1 2" id="KW-0732">Signal</keyword>
<dbReference type="PROSITE" id="PS50914">
    <property type="entry name" value="BON"/>
    <property type="match status" value="2"/>
</dbReference>
<evidence type="ECO:0000313" key="4">
    <source>
        <dbReference type="EMBL" id="QEW05759.1"/>
    </source>
</evidence>
<dbReference type="Gene3D" id="3.30.1340.30">
    <property type="match status" value="1"/>
</dbReference>
<name>A0A5J6LAV8_9GAMM</name>
<feature type="domain" description="BON" evidence="3">
    <location>
        <begin position="44"/>
        <end position="113"/>
    </location>
</feature>
<dbReference type="SMART" id="SM00749">
    <property type="entry name" value="BON"/>
    <property type="match status" value="2"/>
</dbReference>
<reference evidence="4 5" key="1">
    <citation type="submission" date="2019-09" db="EMBL/GenBank/DDBJ databases">
        <title>Nitrincola iocasae sp. nov., a bacterium isolated from the sediment collected at a cold seep field in South China Sea.</title>
        <authorList>
            <person name="Zhang H."/>
            <person name="Wang H."/>
            <person name="Li C."/>
        </authorList>
    </citation>
    <scope>NUCLEOTIDE SEQUENCE [LARGE SCALE GENOMIC DNA]</scope>
    <source>
        <strain evidence="4 5">KXZD1103</strain>
    </source>
</reference>
<dbReference type="Proteomes" id="UP000325606">
    <property type="component" value="Chromosome"/>
</dbReference>
<dbReference type="EMBL" id="CP044222">
    <property type="protein sequence ID" value="QEW05759.1"/>
    <property type="molecule type" value="Genomic_DNA"/>
</dbReference>
<accession>A0A5J6LAV8</accession>
<dbReference type="RefSeq" id="WP_151053803.1">
    <property type="nucleotide sequence ID" value="NZ_CP044222.1"/>
</dbReference>
<evidence type="ECO:0000256" key="2">
    <source>
        <dbReference type="SAM" id="SignalP"/>
    </source>
</evidence>
<dbReference type="InterPro" id="IPR051686">
    <property type="entry name" value="Lipoprotein_DolP"/>
</dbReference>
<dbReference type="KEGG" id="nik:F5I99_04230"/>